<dbReference type="EMBL" id="ACCL02000021">
    <property type="protein sequence ID" value="EET59134.1"/>
    <property type="molecule type" value="Genomic_DNA"/>
</dbReference>
<accession>C6LJL1</accession>
<reference evidence="2" key="1">
    <citation type="submission" date="2009-07" db="EMBL/GenBank/DDBJ databases">
        <authorList>
            <person name="Weinstock G."/>
            <person name="Sodergren E."/>
            <person name="Clifton S."/>
            <person name="Fulton L."/>
            <person name="Fulton B."/>
            <person name="Courtney L."/>
            <person name="Fronick C."/>
            <person name="Harrison M."/>
            <person name="Strong C."/>
            <person name="Farmer C."/>
            <person name="Delahaunty K."/>
            <person name="Markovic C."/>
            <person name="Hall O."/>
            <person name="Minx P."/>
            <person name="Tomlinson C."/>
            <person name="Mitreva M."/>
            <person name="Nelson J."/>
            <person name="Hou S."/>
            <person name="Wollam A."/>
            <person name="Pepin K.H."/>
            <person name="Johnson M."/>
            <person name="Bhonagiri V."/>
            <person name="Nash W.E."/>
            <person name="Warren W."/>
            <person name="Chinwalla A."/>
            <person name="Mardis E.R."/>
            <person name="Wilson R.K."/>
        </authorList>
    </citation>
    <scope>NUCLEOTIDE SEQUENCE [LARGE SCALE GENOMIC DNA]</scope>
    <source>
        <strain evidence="2">DSM 14469</strain>
    </source>
</reference>
<dbReference type="RefSeq" id="WP_006863611.1">
    <property type="nucleotide sequence ID" value="NZ_ACCL02000021.1"/>
</dbReference>
<comment type="caution">
    <text evidence="2">The sequence shown here is derived from an EMBL/GenBank/DDBJ whole genome shotgun (WGS) entry which is preliminary data.</text>
</comment>
<feature type="transmembrane region" description="Helical" evidence="1">
    <location>
        <begin position="379"/>
        <end position="402"/>
    </location>
</feature>
<feature type="transmembrane region" description="Helical" evidence="1">
    <location>
        <begin position="33"/>
        <end position="53"/>
    </location>
</feature>
<name>C6LJL1_9FIRM</name>
<keyword evidence="1" id="KW-1133">Transmembrane helix</keyword>
<sequence>MRKELLLTKILLKCGMGSMLPAGKKKRQIIGQWALYLLIAVCIVPLLVLLYQFGRAMYQTLSPLRLEYLAYDITLLLLSLTTLILSLPFAMSVLFLAKDIEYLLPMPLSPWQIAGAKLCTVLLYEYITTAAVGIPMLAGIGTAAHHGIAYFLFAALVLLALPILPVIYGCLLGVLILPLTTKLRRKEAVTTLFSILIILLASGAGLLFSYFGETLGSLDIAAIITGNKQLLIQAEYLFPNLLLAGRALKSTDPAMLLLYVLTAAAAILVFLLAGNRFYLKAVSGMNEVSQKREKLSAAEEMRALKTSGIVKSCALREWKLLVRTPVYFLNCVLSAFLVPVILLAALIVPLLGNMEELQKFLPQVSQLFQMFGTDQLSGVLMLTVFALTTLFCTMNLSAATCISREGSNFIEMKYIPVPYKKQLQGKMLCAVSLSFAATLPYTFLLVFAGAAILKTPVWLLLPALAINVFTVFTVSYFQLLGDLWKPKLSWTSEQAAVKQNFIAMLTMLGAFLVCLLLGLGCIGLYLLRIPVYGILAAGIIVLGVLAFGLRAFAFRYGERALAKL</sequence>
<feature type="transmembrane region" description="Helical" evidence="1">
    <location>
        <begin position="118"/>
        <end position="142"/>
    </location>
</feature>
<feature type="transmembrane region" description="Helical" evidence="1">
    <location>
        <begin position="148"/>
        <end position="177"/>
    </location>
</feature>
<feature type="transmembrane region" description="Helical" evidence="1">
    <location>
        <begin position="256"/>
        <end position="279"/>
    </location>
</feature>
<keyword evidence="3" id="KW-1185">Reference proteome</keyword>
<keyword evidence="1" id="KW-0472">Membrane</keyword>
<feature type="transmembrane region" description="Helical" evidence="1">
    <location>
        <begin position="428"/>
        <end position="453"/>
    </location>
</feature>
<dbReference type="eggNOG" id="ENOG502Z8T8">
    <property type="taxonomic scope" value="Bacteria"/>
</dbReference>
<evidence type="ECO:0000256" key="1">
    <source>
        <dbReference type="SAM" id="Phobius"/>
    </source>
</evidence>
<feature type="transmembrane region" description="Helical" evidence="1">
    <location>
        <begin position="326"/>
        <end position="351"/>
    </location>
</feature>
<feature type="transmembrane region" description="Helical" evidence="1">
    <location>
        <begin position="73"/>
        <end position="97"/>
    </location>
</feature>
<keyword evidence="1" id="KW-0812">Transmembrane</keyword>
<feature type="transmembrane region" description="Helical" evidence="1">
    <location>
        <begin position="189"/>
        <end position="211"/>
    </location>
</feature>
<dbReference type="OrthoDB" id="138672at2"/>
<evidence type="ECO:0000313" key="2">
    <source>
        <dbReference type="EMBL" id="EET59134.1"/>
    </source>
</evidence>
<organism evidence="2 3">
    <name type="scientific">Marvinbryantia formatexigens DSM 14469</name>
    <dbReference type="NCBI Taxonomy" id="478749"/>
    <lineage>
        <taxon>Bacteria</taxon>
        <taxon>Bacillati</taxon>
        <taxon>Bacillota</taxon>
        <taxon>Clostridia</taxon>
        <taxon>Lachnospirales</taxon>
        <taxon>Lachnospiraceae</taxon>
        <taxon>Marvinbryantia</taxon>
    </lineage>
</organism>
<evidence type="ECO:0000313" key="3">
    <source>
        <dbReference type="Proteomes" id="UP000005561"/>
    </source>
</evidence>
<dbReference type="Pfam" id="PF16949">
    <property type="entry name" value="ABC_tran_2"/>
    <property type="match status" value="1"/>
</dbReference>
<proteinExistence type="predicted"/>
<protein>
    <submittedName>
        <fullName evidence="2">Uncharacterized protein</fullName>
    </submittedName>
</protein>
<dbReference type="InterPro" id="IPR031599">
    <property type="entry name" value="ABC_tran_2"/>
</dbReference>
<feature type="transmembrane region" description="Helical" evidence="1">
    <location>
        <begin position="532"/>
        <end position="553"/>
    </location>
</feature>
<dbReference type="AlphaFoldDB" id="C6LJL1"/>
<gene>
    <name evidence="2" type="ORF">BRYFOR_08848</name>
</gene>
<dbReference type="Proteomes" id="UP000005561">
    <property type="component" value="Unassembled WGS sequence"/>
</dbReference>
<feature type="transmembrane region" description="Helical" evidence="1">
    <location>
        <begin position="501"/>
        <end position="526"/>
    </location>
</feature>
<feature type="transmembrane region" description="Helical" evidence="1">
    <location>
        <begin position="459"/>
        <end position="480"/>
    </location>
</feature>
<dbReference type="STRING" id="168384.SAMN05660368_01945"/>